<keyword evidence="2" id="KW-0067">ATP-binding</keyword>
<reference evidence="4 5" key="1">
    <citation type="submission" date="2018-08" db="EMBL/GenBank/DDBJ databases">
        <title>Genomic Encyclopedia of Archaeal and Bacterial Type Strains, Phase II (KMG-II): from individual species to whole genera.</title>
        <authorList>
            <person name="Goeker M."/>
        </authorList>
    </citation>
    <scope>NUCLEOTIDE SEQUENCE [LARGE SCALE GENOMIC DNA]</scope>
    <source>
        <strain evidence="4 5">DSM 15986</strain>
    </source>
</reference>
<evidence type="ECO:0000313" key="5">
    <source>
        <dbReference type="Proteomes" id="UP000256405"/>
    </source>
</evidence>
<dbReference type="Gene3D" id="3.40.50.300">
    <property type="entry name" value="P-loop containing nucleotide triphosphate hydrolases"/>
    <property type="match status" value="1"/>
</dbReference>
<comment type="caution">
    <text evidence="4">The sequence shown here is derived from an EMBL/GenBank/DDBJ whole genome shotgun (WGS) entry which is preliminary data.</text>
</comment>
<dbReference type="Proteomes" id="UP000256405">
    <property type="component" value="Unassembled WGS sequence"/>
</dbReference>
<dbReference type="NCBIfam" id="NF038214">
    <property type="entry name" value="IS21_help_AAA"/>
    <property type="match status" value="1"/>
</dbReference>
<keyword evidence="1" id="KW-0547">Nucleotide-binding</keyword>
<sequence length="241" mass="27725">MTQSAALNQMSKMKFHGMMEAYKTILDSNKHHDVNPEELVNHLLQAEWEERENRKINRLYRTAKFRYSAAVEELEFSPQRGLDKMQILRLADMSFIKRKENILITGATGSGKSYIASALGNQACMQGFRTQYYNTTKLFPKLKMLKADGSYIKEIARIEKQDLLILDDFGIQQLDEMARMALLEIIEDRHGRASTLVVSQLPVTKWFETIGDSTIADAILDRLAHTAHRIELKGESMRKKQ</sequence>
<evidence type="ECO:0000313" key="4">
    <source>
        <dbReference type="EMBL" id="REG76869.1"/>
    </source>
</evidence>
<dbReference type="CDD" id="cd00009">
    <property type="entry name" value="AAA"/>
    <property type="match status" value="1"/>
</dbReference>
<dbReference type="InterPro" id="IPR027417">
    <property type="entry name" value="P-loop_NTPase"/>
</dbReference>
<dbReference type="AlphaFoldDB" id="A0A3E0D2E8"/>
<dbReference type="PANTHER" id="PTHR30050:SF4">
    <property type="entry name" value="ATP-BINDING PROTEIN RV3427C IN INSERTION SEQUENCE-RELATED"/>
    <property type="match status" value="1"/>
</dbReference>
<evidence type="ECO:0000259" key="3">
    <source>
        <dbReference type="Pfam" id="PF01695"/>
    </source>
</evidence>
<dbReference type="PANTHER" id="PTHR30050">
    <property type="entry name" value="CHROMOSOMAL REPLICATION INITIATOR PROTEIN DNAA"/>
    <property type="match status" value="1"/>
</dbReference>
<gene>
    <name evidence="4" type="ORF">C8N25_1591</name>
</gene>
<evidence type="ECO:0000256" key="1">
    <source>
        <dbReference type="ARBA" id="ARBA00022741"/>
    </source>
</evidence>
<protein>
    <submittedName>
        <fullName evidence="4">DNA replication protein DnaC</fullName>
    </submittedName>
</protein>
<dbReference type="InterPro" id="IPR028350">
    <property type="entry name" value="DNAC/IstB-like"/>
</dbReference>
<evidence type="ECO:0000256" key="2">
    <source>
        <dbReference type="ARBA" id="ARBA00022840"/>
    </source>
</evidence>
<feature type="domain" description="IstB-like ATP-binding" evidence="3">
    <location>
        <begin position="9"/>
        <end position="241"/>
    </location>
</feature>
<dbReference type="InterPro" id="IPR047661">
    <property type="entry name" value="IstB"/>
</dbReference>
<dbReference type="Pfam" id="PF01695">
    <property type="entry name" value="IstB_IS21"/>
    <property type="match status" value="1"/>
</dbReference>
<keyword evidence="5" id="KW-1185">Reference proteome</keyword>
<dbReference type="PIRSF" id="PIRSF003073">
    <property type="entry name" value="DNAC_TnpB_IstB"/>
    <property type="match status" value="1"/>
</dbReference>
<dbReference type="EMBL" id="QUNF01000059">
    <property type="protein sequence ID" value="REG76869.1"/>
    <property type="molecule type" value="Genomic_DNA"/>
</dbReference>
<dbReference type="GO" id="GO:0006260">
    <property type="term" value="P:DNA replication"/>
    <property type="evidence" value="ECO:0007669"/>
    <property type="project" value="TreeGrafter"/>
</dbReference>
<proteinExistence type="predicted"/>
<dbReference type="InterPro" id="IPR002611">
    <property type="entry name" value="IstB_ATP-bd"/>
</dbReference>
<dbReference type="GO" id="GO:0005524">
    <property type="term" value="F:ATP binding"/>
    <property type="evidence" value="ECO:0007669"/>
    <property type="project" value="UniProtKB-KW"/>
</dbReference>
<dbReference type="SUPFAM" id="SSF52540">
    <property type="entry name" value="P-loop containing nucleoside triphosphate hydrolases"/>
    <property type="match status" value="1"/>
</dbReference>
<organism evidence="4 5">
    <name type="scientific">Algoriphagus antarcticus</name>
    <dbReference type="NCBI Taxonomy" id="238540"/>
    <lineage>
        <taxon>Bacteria</taxon>
        <taxon>Pseudomonadati</taxon>
        <taxon>Bacteroidota</taxon>
        <taxon>Cytophagia</taxon>
        <taxon>Cytophagales</taxon>
        <taxon>Cyclobacteriaceae</taxon>
        <taxon>Algoriphagus</taxon>
    </lineage>
</organism>
<name>A0A3E0D2E8_9BACT</name>
<dbReference type="RefSeq" id="WP_211328015.1">
    <property type="nucleotide sequence ID" value="NZ_QUNF01000059.1"/>
</dbReference>
<accession>A0A3E0D2E8</accession>